<keyword evidence="4" id="KW-1133">Transmembrane helix</keyword>
<evidence type="ECO:0000256" key="5">
    <source>
        <dbReference type="ARBA" id="ARBA00023034"/>
    </source>
</evidence>
<keyword evidence="3" id="KW-0812">Transmembrane</keyword>
<evidence type="ECO:0000256" key="6">
    <source>
        <dbReference type="ARBA" id="ARBA00023136"/>
    </source>
</evidence>
<dbReference type="InterPro" id="IPR027417">
    <property type="entry name" value="P-loop_NTPase"/>
</dbReference>
<evidence type="ECO:0000256" key="7">
    <source>
        <dbReference type="ARBA" id="ARBA00023180"/>
    </source>
</evidence>
<keyword evidence="6" id="KW-0472">Membrane</keyword>
<dbReference type="RefSeq" id="WP_341602188.1">
    <property type="nucleotide sequence ID" value="NZ_JBAKAW010000006.1"/>
</dbReference>
<keyword evidence="5" id="KW-0333">Golgi apparatus</keyword>
<dbReference type="Gene3D" id="3.40.50.300">
    <property type="entry name" value="P-loop containing nucleotide triphosphate hydrolases"/>
    <property type="match status" value="1"/>
</dbReference>
<reference evidence="8 9" key="1">
    <citation type="submission" date="2024-02" db="EMBL/GenBank/DDBJ databases">
        <title>Bacteria isolated from the canopy kelp, Nereocystis luetkeana.</title>
        <authorList>
            <person name="Pfister C.A."/>
            <person name="Younker I.T."/>
            <person name="Light S.H."/>
        </authorList>
    </citation>
    <scope>NUCLEOTIDE SEQUENCE [LARGE SCALE GENOMIC DNA]</scope>
    <source>
        <strain evidence="8 9">TI.1.03</strain>
    </source>
</reference>
<sequence>MISKFDNCLFVHIPKVAGQSIESVFLQRAGLQWDERDSFLLKKNTNSKFGPPRLAHLTAREYIELGYLSLEQFSTLFRFSFVRNPWQRILSEYQYRGYNCSFKSFLLNQFPTIKSDNYHSGDDLYRHVIPQAEFVCDQQGKPLVDFIGRFESIADDFSYISERITGQALALPHKNKTVSRFKRLLPSRPRHYTDYYCDKTEQFVAQYYAQDIEMFDYSFGP</sequence>
<dbReference type="PANTHER" id="PTHR12137:SF54">
    <property type="entry name" value="CARBOHYDRATE SULFOTRANSFERASE"/>
    <property type="match status" value="1"/>
</dbReference>
<gene>
    <name evidence="8" type="ORF">V6257_07545</name>
</gene>
<dbReference type="Pfam" id="PF03567">
    <property type="entry name" value="Sulfotransfer_2"/>
    <property type="match status" value="1"/>
</dbReference>
<evidence type="ECO:0000313" key="8">
    <source>
        <dbReference type="EMBL" id="MEL0654876.1"/>
    </source>
</evidence>
<keyword evidence="7" id="KW-0325">Glycoprotein</keyword>
<proteinExistence type="predicted"/>
<dbReference type="EMBL" id="JBAKAW010000006">
    <property type="protein sequence ID" value="MEL0654876.1"/>
    <property type="molecule type" value="Genomic_DNA"/>
</dbReference>
<name>A0ABU9GZM7_9GAMM</name>
<dbReference type="PANTHER" id="PTHR12137">
    <property type="entry name" value="CARBOHYDRATE SULFOTRANSFERASE"/>
    <property type="match status" value="1"/>
</dbReference>
<protein>
    <submittedName>
        <fullName evidence="8">Sulfotransferase family 2 domain-containing protein</fullName>
    </submittedName>
</protein>
<accession>A0ABU9GZM7</accession>
<evidence type="ECO:0000256" key="1">
    <source>
        <dbReference type="ARBA" id="ARBA00004323"/>
    </source>
</evidence>
<comment type="caution">
    <text evidence="8">The sequence shown here is derived from an EMBL/GenBank/DDBJ whole genome shotgun (WGS) entry which is preliminary data.</text>
</comment>
<dbReference type="InterPro" id="IPR005331">
    <property type="entry name" value="Sulfotransferase"/>
</dbReference>
<keyword evidence="2" id="KW-0808">Transferase</keyword>
<evidence type="ECO:0000256" key="4">
    <source>
        <dbReference type="ARBA" id="ARBA00022989"/>
    </source>
</evidence>
<dbReference type="Proteomes" id="UP001371391">
    <property type="component" value="Unassembled WGS sequence"/>
</dbReference>
<evidence type="ECO:0000313" key="9">
    <source>
        <dbReference type="Proteomes" id="UP001371391"/>
    </source>
</evidence>
<organism evidence="8 9">
    <name type="scientific">Pseudoalteromonas issachenkonii</name>
    <dbReference type="NCBI Taxonomy" id="152297"/>
    <lineage>
        <taxon>Bacteria</taxon>
        <taxon>Pseudomonadati</taxon>
        <taxon>Pseudomonadota</taxon>
        <taxon>Gammaproteobacteria</taxon>
        <taxon>Alteromonadales</taxon>
        <taxon>Pseudoalteromonadaceae</taxon>
        <taxon>Pseudoalteromonas</taxon>
    </lineage>
</organism>
<dbReference type="InterPro" id="IPR018011">
    <property type="entry name" value="Carb_sulfotrans_8-10"/>
</dbReference>
<evidence type="ECO:0000256" key="2">
    <source>
        <dbReference type="ARBA" id="ARBA00022679"/>
    </source>
</evidence>
<evidence type="ECO:0000256" key="3">
    <source>
        <dbReference type="ARBA" id="ARBA00022692"/>
    </source>
</evidence>
<comment type="subcellular location">
    <subcellularLocation>
        <location evidence="1">Golgi apparatus membrane</location>
        <topology evidence="1">Single-pass type II membrane protein</topology>
    </subcellularLocation>
</comment>
<keyword evidence="9" id="KW-1185">Reference proteome</keyword>